<proteinExistence type="predicted"/>
<protein>
    <submittedName>
        <fullName evidence="1">Uncharacterized protein</fullName>
    </submittedName>
</protein>
<gene>
    <name evidence="1" type="ORF">B0H16DRAFT_1456772</name>
</gene>
<reference evidence="1" key="1">
    <citation type="submission" date="2023-03" db="EMBL/GenBank/DDBJ databases">
        <title>Massive genome expansion in bonnet fungi (Mycena s.s.) driven by repeated elements and novel gene families across ecological guilds.</title>
        <authorList>
            <consortium name="Lawrence Berkeley National Laboratory"/>
            <person name="Harder C.B."/>
            <person name="Miyauchi S."/>
            <person name="Viragh M."/>
            <person name="Kuo A."/>
            <person name="Thoen E."/>
            <person name="Andreopoulos B."/>
            <person name="Lu D."/>
            <person name="Skrede I."/>
            <person name="Drula E."/>
            <person name="Henrissat B."/>
            <person name="Morin E."/>
            <person name="Kohler A."/>
            <person name="Barry K."/>
            <person name="LaButti K."/>
            <person name="Morin E."/>
            <person name="Salamov A."/>
            <person name="Lipzen A."/>
            <person name="Mereny Z."/>
            <person name="Hegedus B."/>
            <person name="Baldrian P."/>
            <person name="Stursova M."/>
            <person name="Weitz H."/>
            <person name="Taylor A."/>
            <person name="Grigoriev I.V."/>
            <person name="Nagy L.G."/>
            <person name="Martin F."/>
            <person name="Kauserud H."/>
        </authorList>
    </citation>
    <scope>NUCLEOTIDE SEQUENCE</scope>
    <source>
        <strain evidence="1">CBHHK182m</strain>
    </source>
</reference>
<accession>A0AAD7NF49</accession>
<name>A0AAD7NF49_9AGAR</name>
<comment type="caution">
    <text evidence="1">The sequence shown here is derived from an EMBL/GenBank/DDBJ whole genome shotgun (WGS) entry which is preliminary data.</text>
</comment>
<dbReference type="EMBL" id="JARKIB010000039">
    <property type="protein sequence ID" value="KAJ7759490.1"/>
    <property type="molecule type" value="Genomic_DNA"/>
</dbReference>
<evidence type="ECO:0000313" key="1">
    <source>
        <dbReference type="EMBL" id="KAJ7759490.1"/>
    </source>
</evidence>
<organism evidence="1 2">
    <name type="scientific">Mycena metata</name>
    <dbReference type="NCBI Taxonomy" id="1033252"/>
    <lineage>
        <taxon>Eukaryota</taxon>
        <taxon>Fungi</taxon>
        <taxon>Dikarya</taxon>
        <taxon>Basidiomycota</taxon>
        <taxon>Agaricomycotina</taxon>
        <taxon>Agaricomycetes</taxon>
        <taxon>Agaricomycetidae</taxon>
        <taxon>Agaricales</taxon>
        <taxon>Marasmiineae</taxon>
        <taxon>Mycenaceae</taxon>
        <taxon>Mycena</taxon>
    </lineage>
</organism>
<dbReference type="Proteomes" id="UP001215598">
    <property type="component" value="Unassembled WGS sequence"/>
</dbReference>
<evidence type="ECO:0000313" key="2">
    <source>
        <dbReference type="Proteomes" id="UP001215598"/>
    </source>
</evidence>
<sequence>MPVYPTDFGVGLDWIRLAEAAVQFCGMALAHISTVQRGGAPLRGWSHCVAEEETGILQVYEGSQGGWGTRLRAERVLQLDSSLYRVRLRAGSGCGNWTDWRFEVDPRASEPEPETEVGMITVPTNQKRWGALTSLSEEVSTLVEKDLIPCTETISSNWRRFHPRNARRPPVPVPFMHFARGMTGRDGTPLTGPVPPVKTVTATIPRRKAAEGQKQRGSKSAQIALNLRILQPSA</sequence>
<dbReference type="AlphaFoldDB" id="A0AAD7NF49"/>
<keyword evidence="2" id="KW-1185">Reference proteome</keyword>